<protein>
    <submittedName>
        <fullName evidence="4">Putative GH43/DUF377 family glycosyl hydrolase</fullName>
    </submittedName>
</protein>
<dbReference type="Proteomes" id="UP000552700">
    <property type="component" value="Unassembled WGS sequence"/>
</dbReference>
<dbReference type="CDD" id="cd18613">
    <property type="entry name" value="GH130"/>
    <property type="match status" value="1"/>
</dbReference>
<keyword evidence="5" id="KW-1185">Reference proteome</keyword>
<organism evidence="4 5">
    <name type="scientific">Sphingobium subterraneum</name>
    <dbReference type="NCBI Taxonomy" id="627688"/>
    <lineage>
        <taxon>Bacteria</taxon>
        <taxon>Pseudomonadati</taxon>
        <taxon>Pseudomonadota</taxon>
        <taxon>Alphaproteobacteria</taxon>
        <taxon>Sphingomonadales</taxon>
        <taxon>Sphingomonadaceae</taxon>
        <taxon>Sphingobium</taxon>
    </lineage>
</organism>
<gene>
    <name evidence="4" type="ORF">FHS92_003377</name>
</gene>
<dbReference type="InterPro" id="IPR007184">
    <property type="entry name" value="Mannoside_phosphorylase"/>
</dbReference>
<dbReference type="PANTHER" id="PTHR34106:SF4">
    <property type="entry name" value="BLL5143 PROTEIN"/>
    <property type="match status" value="1"/>
</dbReference>
<keyword evidence="2" id="KW-0808">Transferase</keyword>
<dbReference type="GO" id="GO:0016787">
    <property type="term" value="F:hydrolase activity"/>
    <property type="evidence" value="ECO:0007669"/>
    <property type="project" value="UniProtKB-KW"/>
</dbReference>
<name>A0A841J3Q6_9SPHN</name>
<dbReference type="Pfam" id="PF04041">
    <property type="entry name" value="Glyco_hydro_130"/>
    <property type="match status" value="1"/>
</dbReference>
<proteinExistence type="inferred from homology"/>
<reference evidence="4 5" key="1">
    <citation type="submission" date="2020-08" db="EMBL/GenBank/DDBJ databases">
        <title>Genomic Encyclopedia of Type Strains, Phase IV (KMG-IV): sequencing the most valuable type-strain genomes for metagenomic binning, comparative biology and taxonomic classification.</title>
        <authorList>
            <person name="Goeker M."/>
        </authorList>
    </citation>
    <scope>NUCLEOTIDE SEQUENCE [LARGE SCALE GENOMIC DNA]</scope>
    <source>
        <strain evidence="4 5">DSM 102255</strain>
    </source>
</reference>
<evidence type="ECO:0000313" key="4">
    <source>
        <dbReference type="EMBL" id="MBB6125613.1"/>
    </source>
</evidence>
<dbReference type="EMBL" id="JACIJP010000009">
    <property type="protein sequence ID" value="MBB6125613.1"/>
    <property type="molecule type" value="Genomic_DNA"/>
</dbReference>
<keyword evidence="4" id="KW-0378">Hydrolase</keyword>
<comment type="caution">
    <text evidence="4">The sequence shown here is derived from an EMBL/GenBank/DDBJ whole genome shotgun (WGS) entry which is preliminary data.</text>
</comment>
<keyword evidence="1" id="KW-0328">Glycosyltransferase</keyword>
<dbReference type="PANTHER" id="PTHR34106">
    <property type="entry name" value="GLYCOSIDASE"/>
    <property type="match status" value="1"/>
</dbReference>
<evidence type="ECO:0000256" key="1">
    <source>
        <dbReference type="ARBA" id="ARBA00022676"/>
    </source>
</evidence>
<accession>A0A841J3Q6</accession>
<dbReference type="SUPFAM" id="SSF75005">
    <property type="entry name" value="Arabinanase/levansucrase/invertase"/>
    <property type="match status" value="1"/>
</dbReference>
<dbReference type="InterPro" id="IPR023296">
    <property type="entry name" value="Glyco_hydro_beta-prop_sf"/>
</dbReference>
<sequence length="457" mass="50298">MSDQDRLAQFGARVFIDQRGLFEWRPISMTARAKLNFYDRVLRPDPSRTVVRPFEPNYPRDFDGGTSRTQETVDLIVALDEAELARQLKGVTLSLDENHRDVDAMLLRRFNDIAGRIEGADRITVEQQRLIGAYCSEEFAYEAAALFNPSAVLHPDQSGLPVGTIRFVMSLRGIGEGHVSSVTFRTGTWTPGGALLVDDPSPTSVSPLIDTCGRGEGIAARLCCAGSRTISETVLFPVLPSQTQGIEDTRLVRFCEDDGSISYHGTYTAFGGGQVRSELLSTADFRSFEMRVLTGQASSGKGMALFPRRIAGKYAMLGRQDSKNIWLHFSDELLNWAGGEKLITPKFPWEFVQMGNCGSPIEIDEGWLVMTHGVGTVRNYCIGACLLDKNDPSKLLARTPRPVLAPSPHERDGYVPNVVYSCGVIVHDRTMLLPYGVADSFTAFATASIDNLLSVME</sequence>
<comment type="similarity">
    <text evidence="3">Belongs to the glycosyl hydrolase 130 family.</text>
</comment>
<evidence type="ECO:0000256" key="2">
    <source>
        <dbReference type="ARBA" id="ARBA00022679"/>
    </source>
</evidence>
<evidence type="ECO:0000256" key="3">
    <source>
        <dbReference type="ARBA" id="ARBA00024356"/>
    </source>
</evidence>
<dbReference type="Gene3D" id="2.115.10.20">
    <property type="entry name" value="Glycosyl hydrolase domain, family 43"/>
    <property type="match status" value="1"/>
</dbReference>
<dbReference type="GO" id="GO:0016757">
    <property type="term" value="F:glycosyltransferase activity"/>
    <property type="evidence" value="ECO:0007669"/>
    <property type="project" value="UniProtKB-KW"/>
</dbReference>
<evidence type="ECO:0000313" key="5">
    <source>
        <dbReference type="Proteomes" id="UP000552700"/>
    </source>
</evidence>
<dbReference type="AlphaFoldDB" id="A0A841J3Q6"/>